<dbReference type="AlphaFoldDB" id="A0AAE1LV11"/>
<accession>A0AAE1LV11</accession>
<proteinExistence type="predicted"/>
<dbReference type="InterPro" id="IPR044822">
    <property type="entry name" value="Myb_DNA-bind_4"/>
</dbReference>
<evidence type="ECO:0000259" key="2">
    <source>
        <dbReference type="Pfam" id="PF13837"/>
    </source>
</evidence>
<dbReference type="EMBL" id="JAHWGI010001422">
    <property type="protein sequence ID" value="KAK3931342.1"/>
    <property type="molecule type" value="Genomic_DNA"/>
</dbReference>
<name>A0AAE1LV11_9NEOP</name>
<dbReference type="Pfam" id="PF13837">
    <property type="entry name" value="Myb_DNA-bind_4"/>
    <property type="match status" value="1"/>
</dbReference>
<dbReference type="PANTHER" id="PTHR47595">
    <property type="entry name" value="HEAT SHOCK 70 KDA PROTEIN 14"/>
    <property type="match status" value="1"/>
</dbReference>
<keyword evidence="4" id="KW-1185">Reference proteome</keyword>
<gene>
    <name evidence="3" type="ORF">KUF71_025795</name>
</gene>
<reference evidence="3" key="2">
    <citation type="journal article" date="2023" name="BMC Genomics">
        <title>Pest status, molecular evolution, and epigenetic factors derived from the genome assembly of Frankliniella fusca, a thysanopteran phytovirus vector.</title>
        <authorList>
            <person name="Catto M.A."/>
            <person name="Labadie P.E."/>
            <person name="Jacobson A.L."/>
            <person name="Kennedy G.G."/>
            <person name="Srinivasan R."/>
            <person name="Hunt B.G."/>
        </authorList>
    </citation>
    <scope>NUCLEOTIDE SEQUENCE</scope>
    <source>
        <strain evidence="3">PL_HMW_Pooled</strain>
    </source>
</reference>
<evidence type="ECO:0000256" key="1">
    <source>
        <dbReference type="SAM" id="MobiDB-lite"/>
    </source>
</evidence>
<protein>
    <submittedName>
        <fullName evidence="3">Zinc finger and SCAN domain-containing protein 29</fullName>
    </submittedName>
</protein>
<evidence type="ECO:0000313" key="3">
    <source>
        <dbReference type="EMBL" id="KAK3931342.1"/>
    </source>
</evidence>
<feature type="compositionally biased region" description="Basic and acidic residues" evidence="1">
    <location>
        <begin position="236"/>
        <end position="265"/>
    </location>
</feature>
<sequence>MSFMPVLNEDGTMIRAEVDGVHGYLFLNSEDGTHILCSDDSELVQNLLSNISVSNDTVQNPNASASVSEPDTSATNLKEGVTHWLDDSAVKHLIELWHKHESDFQSTTIRNDAVWNKIADELQDINSKWNYTPLQCTNKFKYHRKEYNKTKDHNRQTGNAPKTCKFFEEFDEIFGDKPCVKPVSLASSSTKRPFPDTENSASKVGNECGSDSNSNPDSPDCEKNSASTRNKKKTRVQRELQDWAETFRADAQKREEARQKRHEEGLAAYKEIMGKLIEKLG</sequence>
<feature type="domain" description="Myb/SANT-like DNA-binding" evidence="2">
    <location>
        <begin position="86"/>
        <end position="173"/>
    </location>
</feature>
<evidence type="ECO:0000313" key="4">
    <source>
        <dbReference type="Proteomes" id="UP001219518"/>
    </source>
</evidence>
<feature type="region of interest" description="Disordered" evidence="1">
    <location>
        <begin position="185"/>
        <end position="265"/>
    </location>
</feature>
<dbReference type="PANTHER" id="PTHR47595:SF1">
    <property type="entry name" value="MYB_SANT-LIKE DNA-BINDING DOMAIN-CONTAINING PROTEIN"/>
    <property type="match status" value="1"/>
</dbReference>
<dbReference type="Proteomes" id="UP001219518">
    <property type="component" value="Unassembled WGS sequence"/>
</dbReference>
<comment type="caution">
    <text evidence="3">The sequence shown here is derived from an EMBL/GenBank/DDBJ whole genome shotgun (WGS) entry which is preliminary data.</text>
</comment>
<feature type="compositionally biased region" description="Polar residues" evidence="1">
    <location>
        <begin position="185"/>
        <end position="203"/>
    </location>
</feature>
<organism evidence="3 4">
    <name type="scientific">Frankliniella fusca</name>
    <dbReference type="NCBI Taxonomy" id="407009"/>
    <lineage>
        <taxon>Eukaryota</taxon>
        <taxon>Metazoa</taxon>
        <taxon>Ecdysozoa</taxon>
        <taxon>Arthropoda</taxon>
        <taxon>Hexapoda</taxon>
        <taxon>Insecta</taxon>
        <taxon>Pterygota</taxon>
        <taxon>Neoptera</taxon>
        <taxon>Paraneoptera</taxon>
        <taxon>Thysanoptera</taxon>
        <taxon>Terebrantia</taxon>
        <taxon>Thripoidea</taxon>
        <taxon>Thripidae</taxon>
        <taxon>Frankliniella</taxon>
    </lineage>
</organism>
<reference evidence="3" key="1">
    <citation type="submission" date="2021-07" db="EMBL/GenBank/DDBJ databases">
        <authorList>
            <person name="Catto M.A."/>
            <person name="Jacobson A."/>
            <person name="Kennedy G."/>
            <person name="Labadie P."/>
            <person name="Hunt B.G."/>
            <person name="Srinivasan R."/>
        </authorList>
    </citation>
    <scope>NUCLEOTIDE SEQUENCE</scope>
    <source>
        <strain evidence="3">PL_HMW_Pooled</strain>
        <tissue evidence="3">Head</tissue>
    </source>
</reference>
<dbReference type="Gene3D" id="1.10.10.60">
    <property type="entry name" value="Homeodomain-like"/>
    <property type="match status" value="1"/>
</dbReference>